<reference evidence="1 2" key="1">
    <citation type="journal article" date="2019" name="Int. J. Syst. Evol. Microbiol.">
        <title>The Global Catalogue of Microorganisms (GCM) 10K type strain sequencing project: providing services to taxonomists for standard genome sequencing and annotation.</title>
        <authorList>
            <consortium name="The Broad Institute Genomics Platform"/>
            <consortium name="The Broad Institute Genome Sequencing Center for Infectious Disease"/>
            <person name="Wu L."/>
            <person name="Ma J."/>
        </authorList>
    </citation>
    <scope>NUCLEOTIDE SEQUENCE [LARGE SCALE GENOMIC DNA]</scope>
    <source>
        <strain evidence="1 2">CGMCC 1.12125</strain>
    </source>
</reference>
<gene>
    <name evidence="1" type="ORF">ACFR9U_16210</name>
</gene>
<comment type="caution">
    <text evidence="1">The sequence shown here is derived from an EMBL/GenBank/DDBJ whole genome shotgun (WGS) entry which is preliminary data.</text>
</comment>
<proteinExistence type="predicted"/>
<accession>A0ABD6CE93</accession>
<dbReference type="AlphaFoldDB" id="A0ABD6CE93"/>
<evidence type="ECO:0000313" key="1">
    <source>
        <dbReference type="EMBL" id="MFD1588523.1"/>
    </source>
</evidence>
<dbReference type="RefSeq" id="WP_247382015.1">
    <property type="nucleotide sequence ID" value="NZ_JALLGV010000013.1"/>
</dbReference>
<evidence type="ECO:0000313" key="2">
    <source>
        <dbReference type="Proteomes" id="UP001597119"/>
    </source>
</evidence>
<keyword evidence="2" id="KW-1185">Reference proteome</keyword>
<dbReference type="Proteomes" id="UP001597119">
    <property type="component" value="Unassembled WGS sequence"/>
</dbReference>
<sequence>MEDQEIRNRIVEKMLRKRVIGDKKQQVTTVVGYSVPTHAQGRAEDLIDEMLTDPESPIEGYGGGHRKNIHLTSADAAVEYLEDNGGDVPFPFG</sequence>
<protein>
    <submittedName>
        <fullName evidence="1">Uncharacterized protein</fullName>
    </submittedName>
</protein>
<organism evidence="1 2">
    <name type="scientific">Halorientalis brevis</name>
    <dbReference type="NCBI Taxonomy" id="1126241"/>
    <lineage>
        <taxon>Archaea</taxon>
        <taxon>Methanobacteriati</taxon>
        <taxon>Methanobacteriota</taxon>
        <taxon>Stenosarchaea group</taxon>
        <taxon>Halobacteria</taxon>
        <taxon>Halobacteriales</taxon>
        <taxon>Haloarculaceae</taxon>
        <taxon>Halorientalis</taxon>
    </lineage>
</organism>
<name>A0ABD6CE93_9EURY</name>
<dbReference type="EMBL" id="JBHUDJ010000013">
    <property type="protein sequence ID" value="MFD1588523.1"/>
    <property type="molecule type" value="Genomic_DNA"/>
</dbReference>